<comment type="caution">
    <text evidence="4">The sequence shown here is derived from an EMBL/GenBank/DDBJ whole genome shotgun (WGS) entry which is preliminary data.</text>
</comment>
<dbReference type="Proteomes" id="UP000075682">
    <property type="component" value="Unassembled WGS sequence"/>
</dbReference>
<reference evidence="4 5" key="1">
    <citation type="submission" date="2015-06" db="EMBL/GenBank/DDBJ databases">
        <title>Improved classification and identification of acetic acid bacteria using matrix-assisted laser desorption/ionization time-of-flight mass spectrometry; Gluconobacter nephelii and Gluconobacter uchimurae are later heterotypic synonyms of Gluconobacter japonicus and Gluconobacter oxydans, respectively.</title>
        <authorList>
            <person name="Li L."/>
            <person name="Cleenwerck I."/>
            <person name="De Vuyst L."/>
            <person name="Vandamme P."/>
        </authorList>
    </citation>
    <scope>NUCLEOTIDE SEQUENCE [LARGE SCALE GENOMIC DNA]</scope>
    <source>
        <strain evidence="4 5">LMG 1356</strain>
    </source>
</reference>
<evidence type="ECO:0000256" key="3">
    <source>
        <dbReference type="ARBA" id="ARBA00023237"/>
    </source>
</evidence>
<gene>
    <name evidence="4" type="ORF">AD941_10310</name>
</gene>
<comment type="subcellular location">
    <subcellularLocation>
        <location evidence="1">Cell outer membrane</location>
    </subcellularLocation>
</comment>
<proteinExistence type="predicted"/>
<feature type="non-terminal residue" evidence="4">
    <location>
        <position position="1"/>
    </location>
</feature>
<keyword evidence="2" id="KW-0472">Membrane</keyword>
<accession>A0AAW3QVI6</accession>
<dbReference type="EMBL" id="LHZN01000137">
    <property type="protein sequence ID" value="KXV37465.1"/>
    <property type="molecule type" value="Genomic_DNA"/>
</dbReference>
<dbReference type="InterPro" id="IPR036942">
    <property type="entry name" value="Beta-barrel_TonB_sf"/>
</dbReference>
<dbReference type="SUPFAM" id="SSF56935">
    <property type="entry name" value="Porins"/>
    <property type="match status" value="1"/>
</dbReference>
<name>A0AAW3QVI6_9PROT</name>
<evidence type="ECO:0008006" key="6">
    <source>
        <dbReference type="Google" id="ProtNLM"/>
    </source>
</evidence>
<sequence length="103" mass="11771">TFGWTHGAFTATYMMQFIGGMRWNDQSEFLTSATAGRYKTPMMIEQDLTLAYRWKKWNFESGINNITNKKPPFVASGVDNSAGATYGSFYQGRYFFLQAGMNF</sequence>
<keyword evidence="3" id="KW-0998">Cell outer membrane</keyword>
<evidence type="ECO:0000313" key="5">
    <source>
        <dbReference type="Proteomes" id="UP000075682"/>
    </source>
</evidence>
<evidence type="ECO:0000256" key="2">
    <source>
        <dbReference type="ARBA" id="ARBA00023136"/>
    </source>
</evidence>
<protein>
    <recommendedName>
        <fullName evidence="6">TonB-dependent receptor</fullName>
    </recommendedName>
</protein>
<organism evidence="4 5">
    <name type="scientific">Gluconobacter albidus</name>
    <dbReference type="NCBI Taxonomy" id="318683"/>
    <lineage>
        <taxon>Bacteria</taxon>
        <taxon>Pseudomonadati</taxon>
        <taxon>Pseudomonadota</taxon>
        <taxon>Alphaproteobacteria</taxon>
        <taxon>Acetobacterales</taxon>
        <taxon>Acetobacteraceae</taxon>
        <taxon>Gluconobacter</taxon>
    </lineage>
</organism>
<dbReference type="GO" id="GO:0009279">
    <property type="term" value="C:cell outer membrane"/>
    <property type="evidence" value="ECO:0007669"/>
    <property type="project" value="UniProtKB-SubCell"/>
</dbReference>
<evidence type="ECO:0000256" key="1">
    <source>
        <dbReference type="ARBA" id="ARBA00004442"/>
    </source>
</evidence>
<evidence type="ECO:0000313" key="4">
    <source>
        <dbReference type="EMBL" id="KXV37465.1"/>
    </source>
</evidence>
<dbReference type="Gene3D" id="2.40.170.20">
    <property type="entry name" value="TonB-dependent receptor, beta-barrel domain"/>
    <property type="match status" value="1"/>
</dbReference>
<dbReference type="AlphaFoldDB" id="A0AAW3QVI6"/>